<keyword evidence="1" id="KW-0472">Membrane</keyword>
<gene>
    <name evidence="2" type="ordered locus">Sulac_1427</name>
</gene>
<dbReference type="HOGENOM" id="CLU_1481268_0_0_9"/>
<reference evidence="3" key="1">
    <citation type="submission" date="2011-12" db="EMBL/GenBank/DDBJ databases">
        <title>The complete genome of chromosome of Sulfobacillus acidophilus DSM 10332.</title>
        <authorList>
            <person name="Lucas S."/>
            <person name="Han J."/>
            <person name="Lapidus A."/>
            <person name="Bruce D."/>
            <person name="Goodwin L."/>
            <person name="Pitluck S."/>
            <person name="Peters L."/>
            <person name="Kyrpides N."/>
            <person name="Mavromatis K."/>
            <person name="Ivanova N."/>
            <person name="Mikhailova N."/>
            <person name="Chertkov O."/>
            <person name="Saunders E."/>
            <person name="Detter J.C."/>
            <person name="Tapia R."/>
            <person name="Han C."/>
            <person name="Land M."/>
            <person name="Hauser L."/>
            <person name="Markowitz V."/>
            <person name="Cheng J.-F."/>
            <person name="Hugenholtz P."/>
            <person name="Woyke T."/>
            <person name="Wu D."/>
            <person name="Pukall R."/>
            <person name="Gehrich-Schroeter G."/>
            <person name="Schneider S."/>
            <person name="Klenk H.-P."/>
            <person name="Eisen J.A."/>
        </authorList>
    </citation>
    <scope>NUCLEOTIDE SEQUENCE [LARGE SCALE GENOMIC DNA]</scope>
    <source>
        <strain evidence="3">ATCC 700253 / DSM 10332 / NAL</strain>
    </source>
</reference>
<reference evidence="2 3" key="2">
    <citation type="journal article" date="2012" name="Stand. Genomic Sci.">
        <title>Complete genome sequence of the moderately thermophilic mineral-sulfide-oxidizing firmicute Sulfobacillus acidophilus type strain (NAL(T)).</title>
        <authorList>
            <person name="Anderson I."/>
            <person name="Chertkov O."/>
            <person name="Chen A."/>
            <person name="Saunders E."/>
            <person name="Lapidus A."/>
            <person name="Nolan M."/>
            <person name="Lucas S."/>
            <person name="Hammon N."/>
            <person name="Deshpande S."/>
            <person name="Cheng J.F."/>
            <person name="Han C."/>
            <person name="Tapia R."/>
            <person name="Goodwin L.A."/>
            <person name="Pitluck S."/>
            <person name="Liolios K."/>
            <person name="Pagani I."/>
            <person name="Ivanova N."/>
            <person name="Mikhailova N."/>
            <person name="Pati A."/>
            <person name="Palaniappan K."/>
            <person name="Land M."/>
            <person name="Pan C."/>
            <person name="Rohde M."/>
            <person name="Pukall R."/>
            <person name="Goker M."/>
            <person name="Detter J.C."/>
            <person name="Woyke T."/>
            <person name="Bristow J."/>
            <person name="Eisen J.A."/>
            <person name="Markowitz V."/>
            <person name="Hugenholtz P."/>
            <person name="Kyrpides N.C."/>
            <person name="Klenk H.P."/>
            <person name="Mavromatis K."/>
        </authorList>
    </citation>
    <scope>NUCLEOTIDE SEQUENCE [LARGE SCALE GENOMIC DNA]</scope>
    <source>
        <strain evidence="3">ATCC 700253 / DSM 10332 / NAL</strain>
    </source>
</reference>
<dbReference type="EMBL" id="CP003179">
    <property type="protein sequence ID" value="AEW04924.1"/>
    <property type="molecule type" value="Genomic_DNA"/>
</dbReference>
<dbReference type="PATRIC" id="fig|679936.5.peg.1493"/>
<evidence type="ECO:0000313" key="3">
    <source>
        <dbReference type="Proteomes" id="UP000005439"/>
    </source>
</evidence>
<keyword evidence="3" id="KW-1185">Reference proteome</keyword>
<dbReference type="AlphaFoldDB" id="G8TX16"/>
<evidence type="ECO:0000313" key="2">
    <source>
        <dbReference type="EMBL" id="AEW04924.1"/>
    </source>
</evidence>
<proteinExistence type="predicted"/>
<dbReference type="Proteomes" id="UP000005439">
    <property type="component" value="Chromosome"/>
</dbReference>
<accession>G8TX16</accession>
<organism evidence="2 3">
    <name type="scientific">Sulfobacillus acidophilus (strain ATCC 700253 / DSM 10332 / NAL)</name>
    <dbReference type="NCBI Taxonomy" id="679936"/>
    <lineage>
        <taxon>Bacteria</taxon>
        <taxon>Bacillati</taxon>
        <taxon>Bacillota</taxon>
        <taxon>Clostridia</taxon>
        <taxon>Eubacteriales</taxon>
        <taxon>Clostridiales Family XVII. Incertae Sedis</taxon>
        <taxon>Sulfobacillus</taxon>
    </lineage>
</organism>
<keyword evidence="1" id="KW-0812">Transmembrane</keyword>
<sequence length="182" mass="20415">MTPLNTLMVMWLLIVIFIVGRKARGRRWRKHRMMSIVLGIIAFGMLIVMSRVFTPPPPAWADELIVTASRDNWRVHLIVSNDTPVKTPLTTITVAWHMPSGMVAPAPMTYRLSSPITRWEATWTEPMVSRDKSAAQYNLALARIRVTLHGPGHTQTIVQPLGIGGQVRPIPPGLHLSYSHKS</sequence>
<protein>
    <submittedName>
        <fullName evidence="2">Uncharacterized protein</fullName>
    </submittedName>
</protein>
<dbReference type="KEGG" id="sap:Sulac_1427"/>
<feature type="transmembrane region" description="Helical" evidence="1">
    <location>
        <begin position="6"/>
        <end position="23"/>
    </location>
</feature>
<feature type="transmembrane region" description="Helical" evidence="1">
    <location>
        <begin position="35"/>
        <end position="53"/>
    </location>
</feature>
<evidence type="ECO:0000256" key="1">
    <source>
        <dbReference type="SAM" id="Phobius"/>
    </source>
</evidence>
<keyword evidence="1" id="KW-1133">Transmembrane helix</keyword>
<dbReference type="STRING" id="679936.Sulac_1427"/>
<name>G8TX16_SULAD</name>